<keyword evidence="4" id="KW-0804">Transcription</keyword>
<dbReference type="Gene3D" id="3.40.190.10">
    <property type="entry name" value="Periplasmic binding protein-like II"/>
    <property type="match status" value="2"/>
</dbReference>
<dbReference type="SUPFAM" id="SSF46785">
    <property type="entry name" value="Winged helix' DNA-binding domain"/>
    <property type="match status" value="1"/>
</dbReference>
<comment type="caution">
    <text evidence="6">The sequence shown here is derived from an EMBL/GenBank/DDBJ whole genome shotgun (WGS) entry which is preliminary data.</text>
</comment>
<dbReference type="RefSeq" id="WP_354746266.1">
    <property type="nucleotide sequence ID" value="NZ_JBHMAY010000062.1"/>
</dbReference>
<dbReference type="SUPFAM" id="SSF53850">
    <property type="entry name" value="Periplasmic binding protein-like II"/>
    <property type="match status" value="1"/>
</dbReference>
<keyword evidence="2" id="KW-0805">Transcription regulation</keyword>
<evidence type="ECO:0000256" key="4">
    <source>
        <dbReference type="ARBA" id="ARBA00023163"/>
    </source>
</evidence>
<dbReference type="Pfam" id="PF00126">
    <property type="entry name" value="HTH_1"/>
    <property type="match status" value="1"/>
</dbReference>
<dbReference type="InterPro" id="IPR036388">
    <property type="entry name" value="WH-like_DNA-bd_sf"/>
</dbReference>
<dbReference type="PROSITE" id="PS50931">
    <property type="entry name" value="HTH_LYSR"/>
    <property type="match status" value="1"/>
</dbReference>
<accession>A0ABV7Q785</accession>
<evidence type="ECO:0000256" key="2">
    <source>
        <dbReference type="ARBA" id="ARBA00023015"/>
    </source>
</evidence>
<proteinExistence type="inferred from homology"/>
<keyword evidence="3" id="KW-0238">DNA-binding</keyword>
<feature type="domain" description="HTH lysR-type" evidence="5">
    <location>
        <begin position="4"/>
        <end position="61"/>
    </location>
</feature>
<evidence type="ECO:0000313" key="7">
    <source>
        <dbReference type="Proteomes" id="UP001595764"/>
    </source>
</evidence>
<protein>
    <submittedName>
        <fullName evidence="6">LysR family transcriptional regulator</fullName>
    </submittedName>
</protein>
<dbReference type="PANTHER" id="PTHR30346:SF29">
    <property type="entry name" value="LYSR SUBSTRATE-BINDING"/>
    <property type="match status" value="1"/>
</dbReference>
<dbReference type="InterPro" id="IPR000847">
    <property type="entry name" value="LysR_HTH_N"/>
</dbReference>
<name>A0ABV7Q785_9PSEU</name>
<keyword evidence="7" id="KW-1185">Reference proteome</keyword>
<evidence type="ECO:0000313" key="6">
    <source>
        <dbReference type="EMBL" id="MFC3508747.1"/>
    </source>
</evidence>
<comment type="similarity">
    <text evidence="1">Belongs to the LysR transcriptional regulatory family.</text>
</comment>
<dbReference type="EMBL" id="JBHRWI010000002">
    <property type="protein sequence ID" value="MFC3508747.1"/>
    <property type="molecule type" value="Genomic_DNA"/>
</dbReference>
<dbReference type="Gene3D" id="1.10.10.10">
    <property type="entry name" value="Winged helix-like DNA-binding domain superfamily/Winged helix DNA-binding domain"/>
    <property type="match status" value="1"/>
</dbReference>
<dbReference type="InterPro" id="IPR005119">
    <property type="entry name" value="LysR_subst-bd"/>
</dbReference>
<dbReference type="InterPro" id="IPR036390">
    <property type="entry name" value="WH_DNA-bd_sf"/>
</dbReference>
<sequence length="303" mass="32009">MADLTLTGLRVVVEVARTGSFSAAAHRLGYTQSAVSRQIAASERATGTALFERHARGIRPTTAGEVLIRHAGRVLESVSAAGKELAGLRDRLGGRISVGAFPAASAVLLPRAVSRLMRAHPGVEVQLAESATPAQLQSLRRGRLEVAVVVTGDDVPEYDFDSLRRTELRGGIGYGVAVAEAHPFAGRSWVEPDELAEQHWIVGAGGSPEFGTWPGIAGPMIAFAVRAWPTRLGLVAAGLGISLVPGFAADSLPADVRWIPVRDECGGLRRSLWAVTGEQPGPAAVAMVRALEEEAQRSLQPQR</sequence>
<dbReference type="Pfam" id="PF03466">
    <property type="entry name" value="LysR_substrate"/>
    <property type="match status" value="1"/>
</dbReference>
<evidence type="ECO:0000259" key="5">
    <source>
        <dbReference type="PROSITE" id="PS50931"/>
    </source>
</evidence>
<gene>
    <name evidence="6" type="ORF">ACFORO_01105</name>
</gene>
<evidence type="ECO:0000256" key="3">
    <source>
        <dbReference type="ARBA" id="ARBA00023125"/>
    </source>
</evidence>
<organism evidence="6 7">
    <name type="scientific">Amycolatopsis halotolerans</name>
    <dbReference type="NCBI Taxonomy" id="330083"/>
    <lineage>
        <taxon>Bacteria</taxon>
        <taxon>Bacillati</taxon>
        <taxon>Actinomycetota</taxon>
        <taxon>Actinomycetes</taxon>
        <taxon>Pseudonocardiales</taxon>
        <taxon>Pseudonocardiaceae</taxon>
        <taxon>Amycolatopsis</taxon>
    </lineage>
</organism>
<dbReference type="Proteomes" id="UP001595764">
    <property type="component" value="Unassembled WGS sequence"/>
</dbReference>
<evidence type="ECO:0000256" key="1">
    <source>
        <dbReference type="ARBA" id="ARBA00009437"/>
    </source>
</evidence>
<reference evidence="7" key="1">
    <citation type="journal article" date="2019" name="Int. J. Syst. Evol. Microbiol.">
        <title>The Global Catalogue of Microorganisms (GCM) 10K type strain sequencing project: providing services to taxonomists for standard genome sequencing and annotation.</title>
        <authorList>
            <consortium name="The Broad Institute Genomics Platform"/>
            <consortium name="The Broad Institute Genome Sequencing Center for Infectious Disease"/>
            <person name="Wu L."/>
            <person name="Ma J."/>
        </authorList>
    </citation>
    <scope>NUCLEOTIDE SEQUENCE [LARGE SCALE GENOMIC DNA]</scope>
    <source>
        <strain evidence="7">CGMCC 4.7682</strain>
    </source>
</reference>
<dbReference type="PANTHER" id="PTHR30346">
    <property type="entry name" value="TRANSCRIPTIONAL DUAL REGULATOR HCAR-RELATED"/>
    <property type="match status" value="1"/>
</dbReference>